<reference evidence="2" key="1">
    <citation type="submission" date="2016-10" db="EMBL/GenBank/DDBJ databases">
        <authorList>
            <person name="Jeantristanb JTB J.-T."/>
            <person name="Ricardo R."/>
        </authorList>
    </citation>
    <scope>NUCLEOTIDE SEQUENCE [LARGE SCALE GENOMIC DNA]</scope>
</reference>
<dbReference type="AlphaFoldDB" id="A0A2X0LRS0"/>
<proteinExistence type="predicted"/>
<gene>
    <name evidence="1" type="ORF">BZ3500_MVSOF-1268-A1-R1_CHR8-1G10014</name>
</gene>
<dbReference type="EMBL" id="FMWP01000087">
    <property type="protein sequence ID" value="SCZ96114.1"/>
    <property type="molecule type" value="Genomic_DNA"/>
</dbReference>
<organism evidence="1 2">
    <name type="scientific">Microbotryum saponariae</name>
    <dbReference type="NCBI Taxonomy" id="289078"/>
    <lineage>
        <taxon>Eukaryota</taxon>
        <taxon>Fungi</taxon>
        <taxon>Dikarya</taxon>
        <taxon>Basidiomycota</taxon>
        <taxon>Pucciniomycotina</taxon>
        <taxon>Microbotryomycetes</taxon>
        <taxon>Microbotryales</taxon>
        <taxon>Microbotryaceae</taxon>
        <taxon>Microbotryum</taxon>
    </lineage>
</organism>
<evidence type="ECO:0000313" key="2">
    <source>
        <dbReference type="Proteomes" id="UP000249723"/>
    </source>
</evidence>
<accession>A0A2X0LRS0</accession>
<dbReference type="Proteomes" id="UP000249723">
    <property type="component" value="Unassembled WGS sequence"/>
</dbReference>
<sequence>MIADWSAAVVVVAAREVIVFGEGGGEGNEVGCAVIASGRWVGKTGTAEEEGDGIAGFVVEDGELMRCNKERSETDPLFARCGGDDGAAAVELAVVPDKGTLGDEDGDAATATSVPWGWGTVTPVAAAGEVACETCEAPCEGWGEPNALRKSRSSSAAGLAAGVLVLPSG</sequence>
<evidence type="ECO:0000313" key="1">
    <source>
        <dbReference type="EMBL" id="SCZ96114.1"/>
    </source>
</evidence>
<name>A0A2X0LRS0_9BASI</name>
<keyword evidence="2" id="KW-1185">Reference proteome</keyword>
<protein>
    <submittedName>
        <fullName evidence="1">BZ3500_MvSof-1268-A1-R1_Chr8-1g10014 protein</fullName>
    </submittedName>
</protein>